<evidence type="ECO:0000313" key="5">
    <source>
        <dbReference type="EMBL" id="GMA33218.1"/>
    </source>
</evidence>
<name>A0AA38CRY4_9MICO</name>
<dbReference type="InterPro" id="IPR008979">
    <property type="entry name" value="Galactose-bd-like_sf"/>
</dbReference>
<proteinExistence type="predicted"/>
<keyword evidence="6" id="KW-1185">Reference proteome</keyword>
<dbReference type="Proteomes" id="UP001157161">
    <property type="component" value="Unassembled WGS sequence"/>
</dbReference>
<reference evidence="5" key="2">
    <citation type="submission" date="2023-02" db="EMBL/GenBank/DDBJ databases">
        <authorList>
            <person name="Sun Q."/>
            <person name="Mori K."/>
        </authorList>
    </citation>
    <scope>NUCLEOTIDE SEQUENCE</scope>
    <source>
        <strain evidence="5">NBRC 112290</strain>
    </source>
</reference>
<evidence type="ECO:0000259" key="3">
    <source>
        <dbReference type="PROSITE" id="PS50093"/>
    </source>
</evidence>
<evidence type="ECO:0000259" key="4">
    <source>
        <dbReference type="PROSITE" id="PS51175"/>
    </source>
</evidence>
<dbReference type="CDD" id="cd04080">
    <property type="entry name" value="CBM6_cellulase-like"/>
    <property type="match status" value="1"/>
</dbReference>
<keyword evidence="1" id="KW-0732">Signal</keyword>
<dbReference type="InterPro" id="IPR005084">
    <property type="entry name" value="CBM6"/>
</dbReference>
<dbReference type="Pfam" id="PF03422">
    <property type="entry name" value="CBM_6"/>
    <property type="match status" value="1"/>
</dbReference>
<gene>
    <name evidence="5" type="ORF">GCM10025875_32100</name>
</gene>
<feature type="compositionally biased region" description="Low complexity" evidence="2">
    <location>
        <begin position="495"/>
        <end position="530"/>
    </location>
</feature>
<dbReference type="PROSITE" id="PS51175">
    <property type="entry name" value="CBM6"/>
    <property type="match status" value="1"/>
</dbReference>
<dbReference type="SUPFAM" id="SSF49299">
    <property type="entry name" value="PKD domain"/>
    <property type="match status" value="1"/>
</dbReference>
<dbReference type="CDD" id="cd00146">
    <property type="entry name" value="PKD"/>
    <property type="match status" value="1"/>
</dbReference>
<dbReference type="InterPro" id="IPR035986">
    <property type="entry name" value="PKD_dom_sf"/>
</dbReference>
<organism evidence="5 6">
    <name type="scientific">Litorihabitans aurantiacus</name>
    <dbReference type="NCBI Taxonomy" id="1930061"/>
    <lineage>
        <taxon>Bacteria</taxon>
        <taxon>Bacillati</taxon>
        <taxon>Actinomycetota</taxon>
        <taxon>Actinomycetes</taxon>
        <taxon>Micrococcales</taxon>
        <taxon>Beutenbergiaceae</taxon>
        <taxon>Litorihabitans</taxon>
    </lineage>
</organism>
<evidence type="ECO:0008006" key="7">
    <source>
        <dbReference type="Google" id="ProtNLM"/>
    </source>
</evidence>
<evidence type="ECO:0000313" key="6">
    <source>
        <dbReference type="Proteomes" id="UP001157161"/>
    </source>
</evidence>
<accession>A0AA38CRY4</accession>
<dbReference type="SMART" id="SM00606">
    <property type="entry name" value="CBD_IV"/>
    <property type="match status" value="1"/>
</dbReference>
<dbReference type="InterPro" id="IPR013783">
    <property type="entry name" value="Ig-like_fold"/>
</dbReference>
<dbReference type="InterPro" id="IPR006584">
    <property type="entry name" value="Cellulose-bd_IV"/>
</dbReference>
<dbReference type="RefSeq" id="WP_284251887.1">
    <property type="nucleotide sequence ID" value="NZ_BSUM01000001.1"/>
</dbReference>
<dbReference type="InterPro" id="IPR022409">
    <property type="entry name" value="PKD/Chitinase_dom"/>
</dbReference>
<reference evidence="5" key="1">
    <citation type="journal article" date="2014" name="Int. J. Syst. Evol. Microbiol.">
        <title>Complete genome sequence of Corynebacterium casei LMG S-19264T (=DSM 44701T), isolated from a smear-ripened cheese.</title>
        <authorList>
            <consortium name="US DOE Joint Genome Institute (JGI-PGF)"/>
            <person name="Walter F."/>
            <person name="Albersmeier A."/>
            <person name="Kalinowski J."/>
            <person name="Ruckert C."/>
        </authorList>
    </citation>
    <scope>NUCLEOTIDE SEQUENCE</scope>
    <source>
        <strain evidence="5">NBRC 112290</strain>
    </source>
</reference>
<feature type="domain" description="CBM6" evidence="4">
    <location>
        <begin position="303"/>
        <end position="437"/>
    </location>
</feature>
<dbReference type="InterPro" id="IPR000601">
    <property type="entry name" value="PKD_dom"/>
</dbReference>
<comment type="caution">
    <text evidence="5">The sequence shown here is derived from an EMBL/GenBank/DDBJ whole genome shotgun (WGS) entry which is preliminary data.</text>
</comment>
<dbReference type="SUPFAM" id="SSF63829">
    <property type="entry name" value="Calcium-dependent phosphotriesterase"/>
    <property type="match status" value="1"/>
</dbReference>
<dbReference type="Gene3D" id="2.120.10.30">
    <property type="entry name" value="TolB, C-terminal domain"/>
    <property type="match status" value="1"/>
</dbReference>
<dbReference type="PROSITE" id="PS50093">
    <property type="entry name" value="PKD"/>
    <property type="match status" value="1"/>
</dbReference>
<dbReference type="SUPFAM" id="SSF49785">
    <property type="entry name" value="Galactose-binding domain-like"/>
    <property type="match status" value="1"/>
</dbReference>
<feature type="region of interest" description="Disordered" evidence="2">
    <location>
        <begin position="485"/>
        <end position="530"/>
    </location>
</feature>
<evidence type="ECO:0000256" key="1">
    <source>
        <dbReference type="ARBA" id="ARBA00022729"/>
    </source>
</evidence>
<feature type="domain" description="PKD" evidence="3">
    <location>
        <begin position="110"/>
        <end position="192"/>
    </location>
</feature>
<dbReference type="GO" id="GO:0005975">
    <property type="term" value="P:carbohydrate metabolic process"/>
    <property type="evidence" value="ECO:0007669"/>
    <property type="project" value="UniProtKB-ARBA"/>
</dbReference>
<dbReference type="Pfam" id="PF18911">
    <property type="entry name" value="PKD_4"/>
    <property type="match status" value="1"/>
</dbReference>
<dbReference type="Gene3D" id="2.60.120.260">
    <property type="entry name" value="Galactose-binding domain-like"/>
    <property type="match status" value="1"/>
</dbReference>
<dbReference type="EMBL" id="BSUM01000001">
    <property type="protein sequence ID" value="GMA33218.1"/>
    <property type="molecule type" value="Genomic_DNA"/>
</dbReference>
<dbReference type="InterPro" id="IPR011042">
    <property type="entry name" value="6-blade_b-propeller_TolB-like"/>
</dbReference>
<sequence length="530" mass="55817">MAGDTYVYDEDLVSDVKWPAYWDGKAMFGEWNKGTMYSIQLGREDRTDIIDVNRVLPGILDPSAGFNRPMDFEFGPDGALYVIDWGSGFGGNNPSSGIFKVNYVLGEVSPIARATADVTSGLAPLEVSFSSEGTRHPNGDPITLQWTFGDGSEPSSEANPVHVYEEEGSYVAQLTATDPEGRTGVANVTIVVGNIAPTVTITFPENGGFFDFGDQVAYEILVDDPDGEVSCEDVTLFTSLGHDSHAHPFEELSGCEGLIQTARDEGHGISENIFWVIEASYIDDGGSVGVPLRASDLQVLQPKTLQAEFFTSTGRLAGSTSPGDPGVVIEQTTDPAGGGSNIGYIEAGDWWAFDPISLAMIDTIALRAASPDGGGTVSLRWNDPEGPELASIDVPSTGGWQSFVTTPGAPVEIPDGSGTLYFVSLDGGLNVNWAEFNGRGVTDNIRPDVELTVESDTLVAPGTVEATAVASDPDGEDDALTYEWDAGLGDGFAPGGRSSASPTSRRAPTACRSGSPTRAARSRSSTSPSP</sequence>
<dbReference type="Gene3D" id="2.60.40.10">
    <property type="entry name" value="Immunoglobulins"/>
    <property type="match status" value="1"/>
</dbReference>
<dbReference type="SMART" id="SM00089">
    <property type="entry name" value="PKD"/>
    <property type="match status" value="1"/>
</dbReference>
<protein>
    <recommendedName>
        <fullName evidence="7">PKD domain-containing protein</fullName>
    </recommendedName>
</protein>
<dbReference type="AlphaFoldDB" id="A0AA38CRY4"/>
<dbReference type="GO" id="GO:0030246">
    <property type="term" value="F:carbohydrate binding"/>
    <property type="evidence" value="ECO:0007669"/>
    <property type="project" value="InterPro"/>
</dbReference>
<evidence type="ECO:0000256" key="2">
    <source>
        <dbReference type="SAM" id="MobiDB-lite"/>
    </source>
</evidence>